<evidence type="ECO:0000313" key="2">
    <source>
        <dbReference type="Proteomes" id="UP000008888"/>
    </source>
</evidence>
<dbReference type="InterPro" id="IPR029060">
    <property type="entry name" value="PIN-like_dom_sf"/>
</dbReference>
<protein>
    <submittedName>
        <fullName evidence="1">Uncharacterized protein</fullName>
    </submittedName>
</protein>
<keyword evidence="2" id="KW-1185">Reference proteome</keyword>
<dbReference type="KEGG" id="mmt:Metme_1763"/>
<dbReference type="eggNOG" id="COG1848">
    <property type="taxonomic scope" value="Bacteria"/>
</dbReference>
<reference key="2">
    <citation type="submission" date="2011-05" db="EMBL/GenBank/DDBJ databases">
        <title>Complete genome sequence of the aerobic marine methanotroph Methylomonas methanica MC09.</title>
        <authorList>
            <person name="Boden R."/>
            <person name="Cunliffe M."/>
            <person name="Scanlan J."/>
            <person name="Moussard H."/>
            <person name="Kits K.D."/>
            <person name="Klotz M."/>
            <person name="Jetten M."/>
            <person name="Vuilleumier S."/>
            <person name="Han J."/>
            <person name="Peters L."/>
            <person name="Mikhailova N."/>
            <person name="Teshima H."/>
            <person name="Tapia R."/>
            <person name="Kyrpides N."/>
            <person name="Ivanova N."/>
            <person name="Pagani I."/>
            <person name="Cheng J.-F."/>
            <person name="Goodwin L."/>
            <person name="Han C."/>
            <person name="Hauser L."/>
            <person name="Land M."/>
            <person name="Lapidus A."/>
            <person name="Lucas S."/>
            <person name="Pitluck S."/>
            <person name="Woyke T."/>
            <person name="Stein L.Y."/>
            <person name="Murrell C."/>
        </authorList>
    </citation>
    <scope>NUCLEOTIDE SEQUENCE</scope>
    <source>
        <strain>MC09</strain>
    </source>
</reference>
<proteinExistence type="predicted"/>
<dbReference type="Proteomes" id="UP000008888">
    <property type="component" value="Chromosome"/>
</dbReference>
<gene>
    <name evidence="1" type="ordered locus">Metme_1763</name>
</gene>
<dbReference type="AlphaFoldDB" id="G0A2K1"/>
<organism evidence="1 2">
    <name type="scientific">Methylomonas methanica (strain DSM 25384 / MC09)</name>
    <dbReference type="NCBI Taxonomy" id="857087"/>
    <lineage>
        <taxon>Bacteria</taxon>
        <taxon>Pseudomonadati</taxon>
        <taxon>Pseudomonadota</taxon>
        <taxon>Gammaproteobacteria</taxon>
        <taxon>Methylococcales</taxon>
        <taxon>Methylococcaceae</taxon>
        <taxon>Methylomonas</taxon>
    </lineage>
</organism>
<dbReference type="OrthoDB" id="5624224at2"/>
<sequence>MLIYLDNCCFNRPYDDQSHANIFLETQAKLYIQENIVNGNYQLVWSYILQYENDQNPYINHKHEIKKWKSLAKQLVSASAEIIETAKTYQSLGLHPKDALHCACAISVKVDYFLTTDKQLIKIGQKIIGLNVVNPLTFIQEETSL</sequence>
<dbReference type="RefSeq" id="WP_013818434.1">
    <property type="nucleotide sequence ID" value="NC_015572.1"/>
</dbReference>
<reference evidence="2" key="3">
    <citation type="submission" date="2011-05" db="EMBL/GenBank/DDBJ databases">
        <title>Complete sequence of Methylomonas methanica MC09.</title>
        <authorList>
            <consortium name="US DOE Joint Genome Institute"/>
            <person name="Lucas S."/>
            <person name="Han J."/>
            <person name="Lapidus A."/>
            <person name="Cheng J.-F."/>
            <person name="Goodwin L."/>
            <person name="Pitluck S."/>
            <person name="Peters L."/>
            <person name="Mikhailova N."/>
            <person name="Teshima H."/>
            <person name="Han C."/>
            <person name="Tapia R."/>
            <person name="Land M."/>
            <person name="Hauser L."/>
            <person name="Kyrpides N."/>
            <person name="Ivanova N."/>
            <person name="Pagani I."/>
            <person name="Stein L."/>
            <person name="Woyke T."/>
        </authorList>
    </citation>
    <scope>NUCLEOTIDE SEQUENCE [LARGE SCALE GENOMIC DNA]</scope>
    <source>
        <strain evidence="2">MC09</strain>
    </source>
</reference>
<reference evidence="1 2" key="1">
    <citation type="journal article" date="2011" name="J. Bacteriol.">
        <title>Complete Genome Sequence of the Aerobic Marine Methanotroph Methylomonas methanica MC09.</title>
        <authorList>
            <person name="Boden R."/>
            <person name="Cunliffe M."/>
            <person name="Scanlan J."/>
            <person name="Moussard H."/>
            <person name="Kits K.D."/>
            <person name="Klotz M.G."/>
            <person name="Jetten M.S."/>
            <person name="Vuilleumier S."/>
            <person name="Han J."/>
            <person name="Peters L."/>
            <person name="Mikhailova N."/>
            <person name="Teshima H."/>
            <person name="Tapia R."/>
            <person name="Kyrpides N."/>
            <person name="Ivanova N."/>
            <person name="Pagani I."/>
            <person name="Cheng J.F."/>
            <person name="Goodwin L."/>
            <person name="Han C."/>
            <person name="Hauser L."/>
            <person name="Land M.L."/>
            <person name="Lapidus A."/>
            <person name="Lucas S."/>
            <person name="Pitluck S."/>
            <person name="Woyke T."/>
            <person name="Stein L."/>
            <person name="Murrell J.C."/>
        </authorList>
    </citation>
    <scope>NUCLEOTIDE SEQUENCE [LARGE SCALE GENOMIC DNA]</scope>
    <source>
        <strain evidence="1 2">MC09</strain>
    </source>
</reference>
<evidence type="ECO:0000313" key="1">
    <source>
        <dbReference type="EMBL" id="AEG00181.1"/>
    </source>
</evidence>
<dbReference type="STRING" id="857087.Metme_1763"/>
<dbReference type="SUPFAM" id="SSF88723">
    <property type="entry name" value="PIN domain-like"/>
    <property type="match status" value="1"/>
</dbReference>
<accession>G0A2K1</accession>
<dbReference type="EMBL" id="CP002738">
    <property type="protein sequence ID" value="AEG00181.1"/>
    <property type="molecule type" value="Genomic_DNA"/>
</dbReference>
<name>G0A2K1_METMM</name>
<dbReference type="HOGENOM" id="CLU_111934_0_0_6"/>